<evidence type="ECO:0000256" key="1">
    <source>
        <dbReference type="SAM" id="MobiDB-lite"/>
    </source>
</evidence>
<keyword evidence="4" id="KW-1185">Reference proteome</keyword>
<feature type="compositionally biased region" description="Low complexity" evidence="1">
    <location>
        <begin position="118"/>
        <end position="136"/>
    </location>
</feature>
<proteinExistence type="predicted"/>
<keyword evidence="2" id="KW-0812">Transmembrane</keyword>
<keyword evidence="2" id="KW-1133">Transmembrane helix</keyword>
<evidence type="ECO:0000313" key="4">
    <source>
        <dbReference type="Proteomes" id="UP001595690"/>
    </source>
</evidence>
<feature type="transmembrane region" description="Helical" evidence="2">
    <location>
        <begin position="46"/>
        <end position="67"/>
    </location>
</feature>
<organism evidence="3 4">
    <name type="scientific">Lentzea rhizosphaerae</name>
    <dbReference type="NCBI Taxonomy" id="2041025"/>
    <lineage>
        <taxon>Bacteria</taxon>
        <taxon>Bacillati</taxon>
        <taxon>Actinomycetota</taxon>
        <taxon>Actinomycetes</taxon>
        <taxon>Pseudonocardiales</taxon>
        <taxon>Pseudonocardiaceae</taxon>
        <taxon>Lentzea</taxon>
    </lineage>
</organism>
<accession>A0ABV8BRN7</accession>
<evidence type="ECO:0008006" key="5">
    <source>
        <dbReference type="Google" id="ProtNLM"/>
    </source>
</evidence>
<dbReference type="EMBL" id="JBHRZI010000012">
    <property type="protein sequence ID" value="MFC3892892.1"/>
    <property type="molecule type" value="Genomic_DNA"/>
</dbReference>
<protein>
    <recommendedName>
        <fullName evidence="5">Serine/threonine protein kinase</fullName>
    </recommendedName>
</protein>
<reference evidence="4" key="1">
    <citation type="journal article" date="2019" name="Int. J. Syst. Evol. Microbiol.">
        <title>The Global Catalogue of Microorganisms (GCM) 10K type strain sequencing project: providing services to taxonomists for standard genome sequencing and annotation.</title>
        <authorList>
            <consortium name="The Broad Institute Genomics Platform"/>
            <consortium name="The Broad Institute Genome Sequencing Center for Infectious Disease"/>
            <person name="Wu L."/>
            <person name="Ma J."/>
        </authorList>
    </citation>
    <scope>NUCLEOTIDE SEQUENCE [LARGE SCALE GENOMIC DNA]</scope>
    <source>
        <strain evidence="4">CGMCC 4.7405</strain>
    </source>
</reference>
<dbReference type="Proteomes" id="UP001595690">
    <property type="component" value="Unassembled WGS sequence"/>
</dbReference>
<name>A0ABV8BRN7_9PSEU</name>
<comment type="caution">
    <text evidence="3">The sequence shown here is derived from an EMBL/GenBank/DDBJ whole genome shotgun (WGS) entry which is preliminary data.</text>
</comment>
<feature type="region of interest" description="Disordered" evidence="1">
    <location>
        <begin position="74"/>
        <end position="146"/>
    </location>
</feature>
<feature type="non-terminal residue" evidence="3">
    <location>
        <position position="247"/>
    </location>
</feature>
<sequence>MSEEDQSVGNDVDGVVNGTSFQAGSVGGDVYVNTPGKHLWRRRSSYLAVLAGAVVGAGVLAVVTLVAPDEQAAGTPAAASAPPETPTTSSPASASGSPAPPTVAGAARPAPPGSTSHPTAKTADTSASATTTVVTSGPPPAATGVRFSGELRFGSYHLDLAQPRDVPGTNVWPLAPDRLHGDDGYWLAEWLGDGVPGQAECVAELGKRATRDAENLIAGSRVCGKTPAGRTFLVDVTVLDGSAITGH</sequence>
<evidence type="ECO:0000256" key="2">
    <source>
        <dbReference type="SAM" id="Phobius"/>
    </source>
</evidence>
<evidence type="ECO:0000313" key="3">
    <source>
        <dbReference type="EMBL" id="MFC3892892.1"/>
    </source>
</evidence>
<feature type="region of interest" description="Disordered" evidence="1">
    <location>
        <begin position="1"/>
        <end position="26"/>
    </location>
</feature>
<gene>
    <name evidence="3" type="ORF">ACFOWZ_15555</name>
</gene>
<feature type="compositionally biased region" description="Low complexity" evidence="1">
    <location>
        <begin position="8"/>
        <end position="18"/>
    </location>
</feature>
<keyword evidence="2" id="KW-0472">Membrane</keyword>
<feature type="compositionally biased region" description="Low complexity" evidence="1">
    <location>
        <begin position="74"/>
        <end position="107"/>
    </location>
</feature>